<gene>
    <name evidence="3" type="ORF">BST25_02950</name>
</gene>
<feature type="chain" id="PRO_5043994269" evidence="2">
    <location>
        <begin position="20"/>
        <end position="225"/>
    </location>
</feature>
<evidence type="ECO:0000256" key="2">
    <source>
        <dbReference type="SAM" id="SignalP"/>
    </source>
</evidence>
<evidence type="ECO:0000313" key="3">
    <source>
        <dbReference type="EMBL" id="ORA75963.1"/>
    </source>
</evidence>
<reference evidence="3 4" key="1">
    <citation type="submission" date="2017-02" db="EMBL/GenBank/DDBJ databases">
        <title>The new phylogeny of genus Mycobacterium.</title>
        <authorList>
            <person name="Tortoli E."/>
            <person name="Trovato A."/>
            <person name="Cirillo D.M."/>
        </authorList>
    </citation>
    <scope>NUCLEOTIDE SEQUENCE [LARGE SCALE GENOMIC DNA]</scope>
    <source>
        <strain evidence="3 4">DSM 44471</strain>
    </source>
</reference>
<dbReference type="OrthoDB" id="4539803at2"/>
<feature type="signal peptide" evidence="2">
    <location>
        <begin position="1"/>
        <end position="19"/>
    </location>
</feature>
<dbReference type="EMBL" id="MVHR01000003">
    <property type="protein sequence ID" value="ORA75963.1"/>
    <property type="molecule type" value="Genomic_DNA"/>
</dbReference>
<feature type="region of interest" description="Disordered" evidence="1">
    <location>
        <begin position="19"/>
        <end position="53"/>
    </location>
</feature>
<proteinExistence type="predicted"/>
<name>A0A1X0DU70_MYCHE</name>
<comment type="caution">
    <text evidence="3">The sequence shown here is derived from an EMBL/GenBank/DDBJ whole genome shotgun (WGS) entry which is preliminary data.</text>
</comment>
<feature type="compositionally biased region" description="Low complexity" evidence="1">
    <location>
        <begin position="25"/>
        <end position="42"/>
    </location>
</feature>
<sequence length="225" mass="22660">MRIAVLLAASLLVAGCSHPAGDRSGQPQTTQPPAGTAPTTAAGPGGATPPAPAAGAAISDVIAWIEAGHRADPGRFHTATREGVATPLGGDIALTTQAGKVSCMTDSKHTGGALVCLVDLTNPPPRPDTAYGEWKGGWVDFDGTNLQVGSSRADPGPFLNGNGPELANGDSLSFGEDRCRADQAGLFCVNYAHQSAVRFSAAGIETFGCLRSVPPPDGVGIAFGC</sequence>
<dbReference type="PROSITE" id="PS51257">
    <property type="entry name" value="PROKAR_LIPOPROTEIN"/>
    <property type="match status" value="1"/>
</dbReference>
<organism evidence="3 4">
    <name type="scientific">Mycobacterium heidelbergense</name>
    <dbReference type="NCBI Taxonomy" id="53376"/>
    <lineage>
        <taxon>Bacteria</taxon>
        <taxon>Bacillati</taxon>
        <taxon>Actinomycetota</taxon>
        <taxon>Actinomycetes</taxon>
        <taxon>Mycobacteriales</taxon>
        <taxon>Mycobacteriaceae</taxon>
        <taxon>Mycobacterium</taxon>
        <taxon>Mycobacterium simiae complex</taxon>
    </lineage>
</organism>
<keyword evidence="4" id="KW-1185">Reference proteome</keyword>
<dbReference type="STRING" id="53376.BST25_02950"/>
<keyword evidence="2" id="KW-0732">Signal</keyword>
<dbReference type="Proteomes" id="UP000192566">
    <property type="component" value="Unassembled WGS sequence"/>
</dbReference>
<dbReference type="RefSeq" id="WP_083072458.1">
    <property type="nucleotide sequence ID" value="NZ_AP022615.1"/>
</dbReference>
<protein>
    <submittedName>
        <fullName evidence="3">Uncharacterized protein</fullName>
    </submittedName>
</protein>
<dbReference type="AlphaFoldDB" id="A0A1X0DU70"/>
<accession>A0A1X0DU70</accession>
<evidence type="ECO:0000256" key="1">
    <source>
        <dbReference type="SAM" id="MobiDB-lite"/>
    </source>
</evidence>
<evidence type="ECO:0000313" key="4">
    <source>
        <dbReference type="Proteomes" id="UP000192566"/>
    </source>
</evidence>